<keyword evidence="2" id="KW-1185">Reference proteome</keyword>
<gene>
    <name evidence="1" type="ORF">C8F04DRAFT_1083625</name>
</gene>
<proteinExistence type="predicted"/>
<evidence type="ECO:0000313" key="2">
    <source>
        <dbReference type="Proteomes" id="UP001218188"/>
    </source>
</evidence>
<reference evidence="1" key="1">
    <citation type="submission" date="2023-03" db="EMBL/GenBank/DDBJ databases">
        <title>Massive genome expansion in bonnet fungi (Mycena s.s.) driven by repeated elements and novel gene families across ecological guilds.</title>
        <authorList>
            <consortium name="Lawrence Berkeley National Laboratory"/>
            <person name="Harder C.B."/>
            <person name="Miyauchi S."/>
            <person name="Viragh M."/>
            <person name="Kuo A."/>
            <person name="Thoen E."/>
            <person name="Andreopoulos B."/>
            <person name="Lu D."/>
            <person name="Skrede I."/>
            <person name="Drula E."/>
            <person name="Henrissat B."/>
            <person name="Morin E."/>
            <person name="Kohler A."/>
            <person name="Barry K."/>
            <person name="LaButti K."/>
            <person name="Morin E."/>
            <person name="Salamov A."/>
            <person name="Lipzen A."/>
            <person name="Mereny Z."/>
            <person name="Hegedus B."/>
            <person name="Baldrian P."/>
            <person name="Stursova M."/>
            <person name="Weitz H."/>
            <person name="Taylor A."/>
            <person name="Grigoriev I.V."/>
            <person name="Nagy L.G."/>
            <person name="Martin F."/>
            <person name="Kauserud H."/>
        </authorList>
    </citation>
    <scope>NUCLEOTIDE SEQUENCE</scope>
    <source>
        <strain evidence="1">CBHHK200</strain>
    </source>
</reference>
<name>A0AAD6T651_9AGAR</name>
<accession>A0AAD6T651</accession>
<evidence type="ECO:0000313" key="1">
    <source>
        <dbReference type="EMBL" id="KAJ7040456.1"/>
    </source>
</evidence>
<dbReference type="AlphaFoldDB" id="A0AAD6T651"/>
<comment type="caution">
    <text evidence="1">The sequence shown here is derived from an EMBL/GenBank/DDBJ whole genome shotgun (WGS) entry which is preliminary data.</text>
</comment>
<sequence length="190" mass="20900">MDKPSRILPPGSNISSVPYADFLGTWHVYPSTSTLPMWKDKKNVKITYSAIPGEPETTFDDVVSYESRSAKPGKAPSTVRGIDRLEEGATGVWKWRGKGWLMIATSKWQLLGFNVSPTTQSASSESTTEPEWVVTHFEQTLFTPAGLDIYSRSKDGLSDTFIEGLVEEISLVGEVGALVKDGGMFRVPHD</sequence>
<dbReference type="EMBL" id="JARJCM010000022">
    <property type="protein sequence ID" value="KAJ7040456.1"/>
    <property type="molecule type" value="Genomic_DNA"/>
</dbReference>
<protein>
    <submittedName>
        <fullName evidence="1">Uncharacterized protein</fullName>
    </submittedName>
</protein>
<organism evidence="1 2">
    <name type="scientific">Mycena alexandri</name>
    <dbReference type="NCBI Taxonomy" id="1745969"/>
    <lineage>
        <taxon>Eukaryota</taxon>
        <taxon>Fungi</taxon>
        <taxon>Dikarya</taxon>
        <taxon>Basidiomycota</taxon>
        <taxon>Agaricomycotina</taxon>
        <taxon>Agaricomycetes</taxon>
        <taxon>Agaricomycetidae</taxon>
        <taxon>Agaricales</taxon>
        <taxon>Marasmiineae</taxon>
        <taxon>Mycenaceae</taxon>
        <taxon>Mycena</taxon>
    </lineage>
</organism>
<dbReference type="Proteomes" id="UP001218188">
    <property type="component" value="Unassembled WGS sequence"/>
</dbReference>